<evidence type="ECO:0000313" key="8">
    <source>
        <dbReference type="EMBL" id="MBU5439776.1"/>
    </source>
</evidence>
<dbReference type="EMBL" id="JAHLPM010000019">
    <property type="protein sequence ID" value="MBU5439776.1"/>
    <property type="molecule type" value="Genomic_DNA"/>
</dbReference>
<dbReference type="InterPro" id="IPR005524">
    <property type="entry name" value="DUF318"/>
</dbReference>
<evidence type="ECO:0000256" key="1">
    <source>
        <dbReference type="ARBA" id="ARBA00004651"/>
    </source>
</evidence>
<feature type="transmembrane region" description="Helical" evidence="7">
    <location>
        <begin position="119"/>
        <end position="136"/>
    </location>
</feature>
<organism evidence="8 9">
    <name type="scientific">Tissierella simiarum</name>
    <dbReference type="NCBI Taxonomy" id="2841534"/>
    <lineage>
        <taxon>Bacteria</taxon>
        <taxon>Bacillati</taxon>
        <taxon>Bacillota</taxon>
        <taxon>Tissierellia</taxon>
        <taxon>Tissierellales</taxon>
        <taxon>Tissierellaceae</taxon>
        <taxon>Tissierella</taxon>
    </lineage>
</organism>
<gene>
    <name evidence="8" type="ORF">KQI42_17305</name>
</gene>
<evidence type="ECO:0000256" key="4">
    <source>
        <dbReference type="ARBA" id="ARBA00022692"/>
    </source>
</evidence>
<feature type="transmembrane region" description="Helical" evidence="7">
    <location>
        <begin position="94"/>
        <end position="113"/>
    </location>
</feature>
<feature type="transmembrane region" description="Helical" evidence="7">
    <location>
        <begin position="219"/>
        <end position="236"/>
    </location>
</feature>
<evidence type="ECO:0000256" key="6">
    <source>
        <dbReference type="ARBA" id="ARBA00023136"/>
    </source>
</evidence>
<feature type="transmembrane region" description="Helical" evidence="7">
    <location>
        <begin position="285"/>
        <end position="306"/>
    </location>
</feature>
<sequence length="307" mass="33444">MFQMSSLIEVGKMFLFLMGELLLLFLLISFIVALIQIYLSKEKIKKILTTPSKGLNSILGALLGAVTPFCSCSTVPILVGLLKSGAPFSGTISFLLTSPVLNPAIIILFLTFFGLKATIIYAMFTFVIAVVIGLILDRLGYHKEIKNVSIKGETYDELVYENLEGTFLEKNKIAFKHAFAESLVLLKQVVPYLVLGAGIGSFIYEFIPQDLLSKFAGKSNLLSVPVAAIVGIPMYIRTETMIPVARILIDKGVGYGTMVALIIGGAGASIPELSILNSIFKKKMMIAFILSIFFVAVITGYVFNIVM</sequence>
<feature type="transmembrane region" description="Helical" evidence="7">
    <location>
        <begin position="59"/>
        <end position="82"/>
    </location>
</feature>
<comment type="similarity">
    <text evidence="2">Belongs to the UPF0718 family.</text>
</comment>
<keyword evidence="9" id="KW-1185">Reference proteome</keyword>
<dbReference type="PANTHER" id="PTHR42775:SF2">
    <property type="entry name" value="PERMEASE"/>
    <property type="match status" value="1"/>
</dbReference>
<evidence type="ECO:0000256" key="7">
    <source>
        <dbReference type="SAM" id="Phobius"/>
    </source>
</evidence>
<keyword evidence="6 7" id="KW-0472">Membrane</keyword>
<dbReference type="InterPro" id="IPR053166">
    <property type="entry name" value="UPF0718_permease"/>
</dbReference>
<evidence type="ECO:0000256" key="5">
    <source>
        <dbReference type="ARBA" id="ARBA00022989"/>
    </source>
</evidence>
<dbReference type="RefSeq" id="WP_216521597.1">
    <property type="nucleotide sequence ID" value="NZ_JAHLPM010000019.1"/>
</dbReference>
<evidence type="ECO:0000313" key="9">
    <source>
        <dbReference type="Proteomes" id="UP000749471"/>
    </source>
</evidence>
<dbReference type="Proteomes" id="UP000749471">
    <property type="component" value="Unassembled WGS sequence"/>
</dbReference>
<evidence type="ECO:0000256" key="2">
    <source>
        <dbReference type="ARBA" id="ARBA00006386"/>
    </source>
</evidence>
<reference evidence="8 9" key="1">
    <citation type="submission" date="2021-06" db="EMBL/GenBank/DDBJ databases">
        <authorList>
            <person name="Sun Q."/>
            <person name="Li D."/>
        </authorList>
    </citation>
    <scope>NUCLEOTIDE SEQUENCE [LARGE SCALE GENOMIC DNA]</scope>
    <source>
        <strain evidence="8 9">MSJ-40</strain>
    </source>
</reference>
<feature type="transmembrane region" description="Helical" evidence="7">
    <location>
        <begin position="21"/>
        <end position="39"/>
    </location>
</feature>
<evidence type="ECO:0000256" key="3">
    <source>
        <dbReference type="ARBA" id="ARBA00022475"/>
    </source>
</evidence>
<keyword evidence="5 7" id="KW-1133">Transmembrane helix</keyword>
<dbReference type="Pfam" id="PF03773">
    <property type="entry name" value="ArsP_1"/>
    <property type="match status" value="1"/>
</dbReference>
<dbReference type="PANTHER" id="PTHR42775">
    <property type="entry name" value="PERMEASE RV2963-RELATED"/>
    <property type="match status" value="1"/>
</dbReference>
<feature type="transmembrane region" description="Helical" evidence="7">
    <location>
        <begin position="248"/>
        <end position="270"/>
    </location>
</feature>
<feature type="transmembrane region" description="Helical" evidence="7">
    <location>
        <begin position="189"/>
        <end position="207"/>
    </location>
</feature>
<comment type="subcellular location">
    <subcellularLocation>
        <location evidence="1">Cell membrane</location>
        <topology evidence="1">Multi-pass membrane protein</topology>
    </subcellularLocation>
</comment>
<protein>
    <submittedName>
        <fullName evidence="8">Permease</fullName>
    </submittedName>
</protein>
<keyword evidence="4 7" id="KW-0812">Transmembrane</keyword>
<name>A0ABS6EB69_9FIRM</name>
<proteinExistence type="inferred from homology"/>
<keyword evidence="3" id="KW-1003">Cell membrane</keyword>
<accession>A0ABS6EB69</accession>
<comment type="caution">
    <text evidence="8">The sequence shown here is derived from an EMBL/GenBank/DDBJ whole genome shotgun (WGS) entry which is preliminary data.</text>
</comment>